<proteinExistence type="predicted"/>
<accession>A0ABW0NKI9</accession>
<sequence>MNSAVPRPIGAPGHMGVDYEARVDFDRLRRYRVERAKAALEASECGAFLLFDFYNIRYTTQTWIGGALGDKMIRYCLLTRDREPILWDFGSAVRHHKLYSNWLPEENWRPGFLGFRGAVAPDAGLMRDAVTEIKALLVEAGVADAPVGIDIVEPPFLFELQRQGLTVADAQQHMLDARVIKSADEIMLLNQAAAMVDGVYQDIVDVLKPGIRENEIVALANKRLYELGSDQVEAVNAISGERCNPHPHNFTDRIIRPGDQAFFDIIHSFNGYRTCYYRTFGVGSATQIQRDAYMQAREWMDGAIAAIKPGVSTDVVAKTLPKATDFGFENELAAFGLQFAHGLGLGLHERPIISRLNSLEHPVELKVGMVFAMETYFPATDGVSAARIEEEVVVTEHGTEILTKFPAQELFVANEY</sequence>
<dbReference type="InterPro" id="IPR029149">
    <property type="entry name" value="Creatin/AminoP/Spt16_N"/>
</dbReference>
<organism evidence="2 3">
    <name type="scientific">Lysinimonas soli</name>
    <dbReference type="NCBI Taxonomy" id="1074233"/>
    <lineage>
        <taxon>Bacteria</taxon>
        <taxon>Bacillati</taxon>
        <taxon>Actinomycetota</taxon>
        <taxon>Actinomycetes</taxon>
        <taxon>Micrococcales</taxon>
        <taxon>Microbacteriaceae</taxon>
        <taxon>Lysinimonas</taxon>
    </lineage>
</organism>
<dbReference type="Gene3D" id="3.40.350.10">
    <property type="entry name" value="Creatinase/prolidase N-terminal domain"/>
    <property type="match status" value="1"/>
</dbReference>
<dbReference type="RefSeq" id="WP_386738723.1">
    <property type="nucleotide sequence ID" value="NZ_JBHSMG010000001.1"/>
</dbReference>
<evidence type="ECO:0000313" key="2">
    <source>
        <dbReference type="EMBL" id="MFC5501121.1"/>
    </source>
</evidence>
<dbReference type="InterPro" id="IPR036005">
    <property type="entry name" value="Creatinase/aminopeptidase-like"/>
</dbReference>
<dbReference type="Gene3D" id="3.90.230.10">
    <property type="entry name" value="Creatinase/methionine aminopeptidase superfamily"/>
    <property type="match status" value="1"/>
</dbReference>
<comment type="caution">
    <text evidence="2">The sequence shown here is derived from an EMBL/GenBank/DDBJ whole genome shotgun (WGS) entry which is preliminary data.</text>
</comment>
<feature type="domain" description="Peptidase M24" evidence="1">
    <location>
        <begin position="189"/>
        <end position="396"/>
    </location>
</feature>
<protein>
    <submittedName>
        <fullName evidence="2">M24 family metallopeptidase</fullName>
    </submittedName>
</protein>
<dbReference type="PANTHER" id="PTHR46112">
    <property type="entry name" value="AMINOPEPTIDASE"/>
    <property type="match status" value="1"/>
</dbReference>
<dbReference type="Proteomes" id="UP001596039">
    <property type="component" value="Unassembled WGS sequence"/>
</dbReference>
<dbReference type="InterPro" id="IPR050659">
    <property type="entry name" value="Peptidase_M24B"/>
</dbReference>
<gene>
    <name evidence="2" type="ORF">ACFPJ4_02580</name>
</gene>
<dbReference type="PANTHER" id="PTHR46112:SF2">
    <property type="entry name" value="XAA-PRO AMINOPEPTIDASE P-RELATED"/>
    <property type="match status" value="1"/>
</dbReference>
<dbReference type="InterPro" id="IPR000994">
    <property type="entry name" value="Pept_M24"/>
</dbReference>
<evidence type="ECO:0000313" key="3">
    <source>
        <dbReference type="Proteomes" id="UP001596039"/>
    </source>
</evidence>
<dbReference type="EMBL" id="JBHSMG010000001">
    <property type="protein sequence ID" value="MFC5501121.1"/>
    <property type="molecule type" value="Genomic_DNA"/>
</dbReference>
<keyword evidence="3" id="KW-1185">Reference proteome</keyword>
<dbReference type="SUPFAM" id="SSF55920">
    <property type="entry name" value="Creatinase/aminopeptidase"/>
    <property type="match status" value="1"/>
</dbReference>
<dbReference type="Pfam" id="PF00557">
    <property type="entry name" value="Peptidase_M24"/>
    <property type="match status" value="1"/>
</dbReference>
<evidence type="ECO:0000259" key="1">
    <source>
        <dbReference type="Pfam" id="PF00557"/>
    </source>
</evidence>
<reference evidence="3" key="1">
    <citation type="journal article" date="2019" name="Int. J. Syst. Evol. Microbiol.">
        <title>The Global Catalogue of Microorganisms (GCM) 10K type strain sequencing project: providing services to taxonomists for standard genome sequencing and annotation.</title>
        <authorList>
            <consortium name="The Broad Institute Genomics Platform"/>
            <consortium name="The Broad Institute Genome Sequencing Center for Infectious Disease"/>
            <person name="Wu L."/>
            <person name="Ma J."/>
        </authorList>
    </citation>
    <scope>NUCLEOTIDE SEQUENCE [LARGE SCALE GENOMIC DNA]</scope>
    <source>
        <strain evidence="3">CGMCC 4.6997</strain>
    </source>
</reference>
<name>A0ABW0NKI9_9MICO</name>
<dbReference type="CDD" id="cd01066">
    <property type="entry name" value="APP_MetAP"/>
    <property type="match status" value="1"/>
</dbReference>